<feature type="compositionally biased region" description="Basic and acidic residues" evidence="1">
    <location>
        <begin position="102"/>
        <end position="113"/>
    </location>
</feature>
<dbReference type="InterPro" id="IPR036348">
    <property type="entry name" value="WIBG_N_sf"/>
</dbReference>
<feature type="compositionally biased region" description="Polar residues" evidence="1">
    <location>
        <begin position="133"/>
        <end position="142"/>
    </location>
</feature>
<feature type="region of interest" description="Disordered" evidence="1">
    <location>
        <begin position="1"/>
        <end position="28"/>
    </location>
</feature>
<dbReference type="PANTHER" id="PTHR22959">
    <property type="entry name" value="PYM PROTEIN"/>
    <property type="match status" value="1"/>
</dbReference>
<evidence type="ECO:0000313" key="3">
    <source>
        <dbReference type="EMBL" id="ODQ57281.1"/>
    </source>
</evidence>
<sequence length="177" mass="19919">MGGANRESVSGIHADENGDRVIGGSVRADGTVRKTVKVRPGFIPKEDVKRYDVRERIRQRQEERETKNDEKVDEVRKPGGRPNRQFGVINNILQSNSKPQQPKKDEKVQHDSNKSNNETTELESPFDKLSLGSKESSPQPSNKSTTSTKESSTSKPKKYVPPSRRKKYTLADLDNSQ</sequence>
<evidence type="ECO:0000313" key="4">
    <source>
        <dbReference type="Proteomes" id="UP000094112"/>
    </source>
</evidence>
<keyword evidence="4" id="KW-1185">Reference proteome</keyword>
<dbReference type="SUPFAM" id="SSF101931">
    <property type="entry name" value="Pym (Within the bgcn gene intron protein, WIBG), N-terminal domain"/>
    <property type="match status" value="1"/>
</dbReference>
<feature type="compositionally biased region" description="Low complexity" evidence="1">
    <location>
        <begin position="143"/>
        <end position="154"/>
    </location>
</feature>
<protein>
    <recommendedName>
        <fullName evidence="2">WIBG Mago-binding domain-containing protein</fullName>
    </recommendedName>
</protein>
<feature type="domain" description="WIBG Mago-binding" evidence="2">
    <location>
        <begin position="18"/>
        <end position="44"/>
    </location>
</feature>
<dbReference type="SMART" id="SM01273">
    <property type="entry name" value="Mago-bind"/>
    <property type="match status" value="1"/>
</dbReference>
<dbReference type="GO" id="GO:0005737">
    <property type="term" value="C:cytoplasm"/>
    <property type="evidence" value="ECO:0007669"/>
    <property type="project" value="TreeGrafter"/>
</dbReference>
<name>A0A1E3NVT4_WICAA</name>
<gene>
    <name evidence="3" type="ORF">WICANDRAFT_65539</name>
</gene>
<dbReference type="STRING" id="683960.A0A1E3NVT4"/>
<dbReference type="GO" id="GO:1903259">
    <property type="term" value="P:exon-exon junction complex disassembly"/>
    <property type="evidence" value="ECO:0007669"/>
    <property type="project" value="InterPro"/>
</dbReference>
<evidence type="ECO:0000259" key="2">
    <source>
        <dbReference type="SMART" id="SM01273"/>
    </source>
</evidence>
<evidence type="ECO:0000256" key="1">
    <source>
        <dbReference type="SAM" id="MobiDB-lite"/>
    </source>
</evidence>
<feature type="region of interest" description="Disordered" evidence="1">
    <location>
        <begin position="45"/>
        <end position="177"/>
    </location>
</feature>
<dbReference type="GeneID" id="30201176"/>
<dbReference type="RefSeq" id="XP_019036488.1">
    <property type="nucleotide sequence ID" value="XM_019183930.1"/>
</dbReference>
<feature type="compositionally biased region" description="Basic and acidic residues" evidence="1">
    <location>
        <begin position="45"/>
        <end position="77"/>
    </location>
</feature>
<dbReference type="GO" id="GO:0035145">
    <property type="term" value="C:exon-exon junction complex"/>
    <property type="evidence" value="ECO:0007669"/>
    <property type="project" value="TreeGrafter"/>
</dbReference>
<dbReference type="GO" id="GO:0003723">
    <property type="term" value="F:RNA binding"/>
    <property type="evidence" value="ECO:0007669"/>
    <property type="project" value="TreeGrafter"/>
</dbReference>
<feature type="compositionally biased region" description="Polar residues" evidence="1">
    <location>
        <begin position="91"/>
        <end position="100"/>
    </location>
</feature>
<dbReference type="EMBL" id="KV454214">
    <property type="protein sequence ID" value="ODQ57281.1"/>
    <property type="molecule type" value="Genomic_DNA"/>
</dbReference>
<proteinExistence type="predicted"/>
<accession>A0A1E3NVT4</accession>
<organism evidence="3 4">
    <name type="scientific">Wickerhamomyces anomalus (strain ATCC 58044 / CBS 1984 / NCYC 433 / NRRL Y-366-8)</name>
    <name type="common">Yeast</name>
    <name type="synonym">Hansenula anomala</name>
    <dbReference type="NCBI Taxonomy" id="683960"/>
    <lineage>
        <taxon>Eukaryota</taxon>
        <taxon>Fungi</taxon>
        <taxon>Dikarya</taxon>
        <taxon>Ascomycota</taxon>
        <taxon>Saccharomycotina</taxon>
        <taxon>Saccharomycetes</taxon>
        <taxon>Phaffomycetales</taxon>
        <taxon>Wickerhamomycetaceae</taxon>
        <taxon>Wickerhamomyces</taxon>
    </lineage>
</organism>
<dbReference type="Proteomes" id="UP000094112">
    <property type="component" value="Unassembled WGS sequence"/>
</dbReference>
<dbReference type="OrthoDB" id="21625at2759"/>
<reference evidence="3 4" key="1">
    <citation type="journal article" date="2016" name="Proc. Natl. Acad. Sci. U.S.A.">
        <title>Comparative genomics of biotechnologically important yeasts.</title>
        <authorList>
            <person name="Riley R."/>
            <person name="Haridas S."/>
            <person name="Wolfe K.H."/>
            <person name="Lopes M.R."/>
            <person name="Hittinger C.T."/>
            <person name="Goeker M."/>
            <person name="Salamov A.A."/>
            <person name="Wisecaver J.H."/>
            <person name="Long T.M."/>
            <person name="Calvey C.H."/>
            <person name="Aerts A.L."/>
            <person name="Barry K.W."/>
            <person name="Choi C."/>
            <person name="Clum A."/>
            <person name="Coughlan A.Y."/>
            <person name="Deshpande S."/>
            <person name="Douglass A.P."/>
            <person name="Hanson S.J."/>
            <person name="Klenk H.-P."/>
            <person name="LaButti K.M."/>
            <person name="Lapidus A."/>
            <person name="Lindquist E.A."/>
            <person name="Lipzen A.M."/>
            <person name="Meier-Kolthoff J.P."/>
            <person name="Ohm R.A."/>
            <person name="Otillar R.P."/>
            <person name="Pangilinan J.L."/>
            <person name="Peng Y."/>
            <person name="Rokas A."/>
            <person name="Rosa C.A."/>
            <person name="Scheuner C."/>
            <person name="Sibirny A.A."/>
            <person name="Slot J.C."/>
            <person name="Stielow J.B."/>
            <person name="Sun H."/>
            <person name="Kurtzman C.P."/>
            <person name="Blackwell M."/>
            <person name="Grigoriev I.V."/>
            <person name="Jeffries T.W."/>
        </authorList>
    </citation>
    <scope>NUCLEOTIDE SEQUENCE [LARGE SCALE GENOMIC DNA]</scope>
    <source>
        <strain evidence="4">ATCC 58044 / CBS 1984 / NCYC 433 / NRRL Y-366-8</strain>
    </source>
</reference>
<dbReference type="PANTHER" id="PTHR22959:SF0">
    <property type="entry name" value="PARTNER OF Y14 AND MAGO"/>
    <property type="match status" value="1"/>
</dbReference>
<feature type="compositionally biased region" description="Basic residues" evidence="1">
    <location>
        <begin position="155"/>
        <end position="168"/>
    </location>
</feature>
<dbReference type="InterPro" id="IPR039333">
    <property type="entry name" value="PYM1"/>
</dbReference>
<dbReference type="Pfam" id="PF09282">
    <property type="entry name" value="Mago-bind"/>
    <property type="match status" value="1"/>
</dbReference>
<dbReference type="InterPro" id="IPR015362">
    <property type="entry name" value="WIBG_mago-bd"/>
</dbReference>
<dbReference type="AlphaFoldDB" id="A0A1E3NVT4"/>